<dbReference type="EMBL" id="JANPWB010000016">
    <property type="protein sequence ID" value="KAJ1085666.1"/>
    <property type="molecule type" value="Genomic_DNA"/>
</dbReference>
<dbReference type="Proteomes" id="UP001066276">
    <property type="component" value="Chromosome 12"/>
</dbReference>
<reference evidence="1" key="1">
    <citation type="journal article" date="2022" name="bioRxiv">
        <title>Sequencing and chromosome-scale assembly of the giantPleurodeles waltlgenome.</title>
        <authorList>
            <person name="Brown T."/>
            <person name="Elewa A."/>
            <person name="Iarovenko S."/>
            <person name="Subramanian E."/>
            <person name="Araus A.J."/>
            <person name="Petzold A."/>
            <person name="Susuki M."/>
            <person name="Suzuki K.-i.T."/>
            <person name="Hayashi T."/>
            <person name="Toyoda A."/>
            <person name="Oliveira C."/>
            <person name="Osipova E."/>
            <person name="Leigh N.D."/>
            <person name="Simon A."/>
            <person name="Yun M.H."/>
        </authorList>
    </citation>
    <scope>NUCLEOTIDE SEQUENCE</scope>
    <source>
        <strain evidence="1">20211129_DDA</strain>
        <tissue evidence="1">Liver</tissue>
    </source>
</reference>
<accession>A0AAV7L1X0</accession>
<comment type="caution">
    <text evidence="1">The sequence shown here is derived from an EMBL/GenBank/DDBJ whole genome shotgun (WGS) entry which is preliminary data.</text>
</comment>
<evidence type="ECO:0000313" key="1">
    <source>
        <dbReference type="EMBL" id="KAJ1085666.1"/>
    </source>
</evidence>
<name>A0AAV7L1X0_PLEWA</name>
<dbReference type="AlphaFoldDB" id="A0AAV7L1X0"/>
<evidence type="ECO:0000313" key="2">
    <source>
        <dbReference type="Proteomes" id="UP001066276"/>
    </source>
</evidence>
<keyword evidence="2" id="KW-1185">Reference proteome</keyword>
<protein>
    <submittedName>
        <fullName evidence="1">Uncharacterized protein</fullName>
    </submittedName>
</protein>
<proteinExistence type="predicted"/>
<organism evidence="1 2">
    <name type="scientific">Pleurodeles waltl</name>
    <name type="common">Iberian ribbed newt</name>
    <dbReference type="NCBI Taxonomy" id="8319"/>
    <lineage>
        <taxon>Eukaryota</taxon>
        <taxon>Metazoa</taxon>
        <taxon>Chordata</taxon>
        <taxon>Craniata</taxon>
        <taxon>Vertebrata</taxon>
        <taxon>Euteleostomi</taxon>
        <taxon>Amphibia</taxon>
        <taxon>Batrachia</taxon>
        <taxon>Caudata</taxon>
        <taxon>Salamandroidea</taxon>
        <taxon>Salamandridae</taxon>
        <taxon>Pleurodelinae</taxon>
        <taxon>Pleurodeles</taxon>
    </lineage>
</organism>
<sequence length="78" mass="8608">MQRAATNHGRVTTQMRSFSWCRKAGTVVARRDYCWQAPHLVGALITMGWAPSLLGAQAPLTITAIAAEQRSRNRVLSI</sequence>
<gene>
    <name evidence="1" type="ORF">NDU88_005792</name>
</gene>